<organism evidence="2 3">
    <name type="scientific">Marivirga aurantiaca</name>
    <dbReference type="NCBI Taxonomy" id="2802615"/>
    <lineage>
        <taxon>Bacteria</taxon>
        <taxon>Pseudomonadati</taxon>
        <taxon>Bacteroidota</taxon>
        <taxon>Cytophagia</taxon>
        <taxon>Cytophagales</taxon>
        <taxon>Marivirgaceae</taxon>
        <taxon>Marivirga</taxon>
    </lineage>
</organism>
<keyword evidence="3" id="KW-1185">Reference proteome</keyword>
<evidence type="ECO:0000256" key="1">
    <source>
        <dbReference type="SAM" id="Phobius"/>
    </source>
</evidence>
<dbReference type="RefSeq" id="WP_201430940.1">
    <property type="nucleotide sequence ID" value="NZ_JAEQBW010000003.1"/>
</dbReference>
<accession>A0A934WY21</accession>
<evidence type="ECO:0000313" key="3">
    <source>
        <dbReference type="Proteomes" id="UP000611723"/>
    </source>
</evidence>
<proteinExistence type="predicted"/>
<gene>
    <name evidence="2" type="ORF">JKA74_09470</name>
</gene>
<reference evidence="2" key="1">
    <citation type="submission" date="2021-01" db="EMBL/GenBank/DDBJ databases">
        <title>Marivirga aurantiaca sp. nov., isolated from intertidal surface sediments.</title>
        <authorList>
            <person name="Zhang M."/>
        </authorList>
    </citation>
    <scope>NUCLEOTIDE SEQUENCE</scope>
    <source>
        <strain evidence="2">S37H4</strain>
    </source>
</reference>
<feature type="transmembrane region" description="Helical" evidence="1">
    <location>
        <begin position="21"/>
        <end position="42"/>
    </location>
</feature>
<keyword evidence="1" id="KW-0472">Membrane</keyword>
<dbReference type="EMBL" id="JAEQBW010000003">
    <property type="protein sequence ID" value="MBK6265268.1"/>
    <property type="molecule type" value="Genomic_DNA"/>
</dbReference>
<sequence>MFRLFAKIRNTNLNKQGLRKYFLYAAGEIFLIVISVLIAIQLNNLNESRKDNKLTINYKNLLIADFQKDITQLKKAKVRFSRELELIKSYEERLNSPLTTFDTLLHIAKTEFNPNIPPFVRYNATTLETMKATGDIGLLNKDLLNKINELQDLQNEEQYYQEITLQSHANLLEAYLLHYPIHAGLIKQGVLFEQSWEKVDFIDLSLRFNALLTIKMAALENALVYYSKIEVKTELLIDHLQ</sequence>
<protein>
    <submittedName>
        <fullName evidence="2">Uncharacterized protein</fullName>
    </submittedName>
</protein>
<name>A0A934WY21_9BACT</name>
<dbReference type="Proteomes" id="UP000611723">
    <property type="component" value="Unassembled WGS sequence"/>
</dbReference>
<keyword evidence="1" id="KW-0812">Transmembrane</keyword>
<dbReference type="AlphaFoldDB" id="A0A934WY21"/>
<keyword evidence="1" id="KW-1133">Transmembrane helix</keyword>
<comment type="caution">
    <text evidence="2">The sequence shown here is derived from an EMBL/GenBank/DDBJ whole genome shotgun (WGS) entry which is preliminary data.</text>
</comment>
<evidence type="ECO:0000313" key="2">
    <source>
        <dbReference type="EMBL" id="MBK6265268.1"/>
    </source>
</evidence>